<comment type="caution">
    <text evidence="3">The sequence shown here is derived from an EMBL/GenBank/DDBJ whole genome shotgun (WGS) entry which is preliminary data.</text>
</comment>
<protein>
    <submittedName>
        <fullName evidence="3">Ankyrin repeat-containing domain protein</fullName>
    </submittedName>
</protein>
<dbReference type="EMBL" id="JAGMWT010000008">
    <property type="protein sequence ID" value="KAH7123576.1"/>
    <property type="molecule type" value="Genomic_DNA"/>
</dbReference>
<dbReference type="Proteomes" id="UP000700596">
    <property type="component" value="Unassembled WGS sequence"/>
</dbReference>
<evidence type="ECO:0000313" key="3">
    <source>
        <dbReference type="EMBL" id="KAH7123576.1"/>
    </source>
</evidence>
<dbReference type="AlphaFoldDB" id="A0A9P9DQR2"/>
<dbReference type="SUPFAM" id="SSF48403">
    <property type="entry name" value="Ankyrin repeat"/>
    <property type="match status" value="1"/>
</dbReference>
<accession>A0A9P9DQR2</accession>
<keyword evidence="2" id="KW-0040">ANK repeat</keyword>
<evidence type="ECO:0000256" key="2">
    <source>
        <dbReference type="ARBA" id="ARBA00023043"/>
    </source>
</evidence>
<evidence type="ECO:0000256" key="1">
    <source>
        <dbReference type="ARBA" id="ARBA00022737"/>
    </source>
</evidence>
<dbReference type="PANTHER" id="PTHR24198">
    <property type="entry name" value="ANKYRIN REPEAT AND PROTEIN KINASE DOMAIN-CONTAINING PROTEIN"/>
    <property type="match status" value="1"/>
</dbReference>
<keyword evidence="1" id="KW-0677">Repeat</keyword>
<sequence>MLLEKLPVELVYKVIATAAADAATTSEALQLREVNHLFEEEATKCFFREREHSYSTREWTNVSFAFRFRWTHDLIFGPKKEDRQDIARYWNQVISNLEEFAKAKDPENSGRITRQQWTKEVCEILARHDADCQCGRPAFVHLNSYDNRIQDTAFHVAFIKKHTELEIAMINDGRATYDSNCPYIQVHERDVEKQRKNALEWAIQEGLTDTAMRLIATVTDEQRTDVDWETTLLVAAYKGNIPVIEWLLAPECPMSRREFIVIQATRDAAKGKHWDAVRAICERFPHEKCQELLDYAAEQGQWELAKSYIQADLDGGRRQFEKYFRAALQGAAKGGHFEIYRDLLDWWEEENNKVDDGVTLSHKVRHYMAPNIARGGNADVLRLHLDRGNSLRPMELICYAASEGHLELVKMLWSKEDQDKWEDGMMGDENSDDVSRCALILAVRRRQLETVQWLLDRVDVEKVCDLKNEVAPPEEMNLLAMAVDTGSCEMVELLLNAKAKLSPELWQIGDLNFSTKFRQWRVSCLQDYIRGLGDPDMYMSGIDLNWASQRQVDKALSLVRPQSMDRIS</sequence>
<dbReference type="Pfam" id="PF12796">
    <property type="entry name" value="Ank_2"/>
    <property type="match status" value="1"/>
</dbReference>
<dbReference type="InterPro" id="IPR036770">
    <property type="entry name" value="Ankyrin_rpt-contain_sf"/>
</dbReference>
<gene>
    <name evidence="3" type="ORF">B0J11DRAFT_315409</name>
</gene>
<name>A0A9P9DQR2_9PLEO</name>
<dbReference type="OrthoDB" id="3789508at2759"/>
<organism evidence="3 4">
    <name type="scientific">Dendryphion nanum</name>
    <dbReference type="NCBI Taxonomy" id="256645"/>
    <lineage>
        <taxon>Eukaryota</taxon>
        <taxon>Fungi</taxon>
        <taxon>Dikarya</taxon>
        <taxon>Ascomycota</taxon>
        <taxon>Pezizomycotina</taxon>
        <taxon>Dothideomycetes</taxon>
        <taxon>Pleosporomycetidae</taxon>
        <taxon>Pleosporales</taxon>
        <taxon>Torulaceae</taxon>
        <taxon>Dendryphion</taxon>
    </lineage>
</organism>
<dbReference type="Pfam" id="PF13637">
    <property type="entry name" value="Ank_4"/>
    <property type="match status" value="1"/>
</dbReference>
<dbReference type="InterPro" id="IPR002110">
    <property type="entry name" value="Ankyrin_rpt"/>
</dbReference>
<keyword evidence="4" id="KW-1185">Reference proteome</keyword>
<evidence type="ECO:0000313" key="4">
    <source>
        <dbReference type="Proteomes" id="UP000700596"/>
    </source>
</evidence>
<reference evidence="3" key="1">
    <citation type="journal article" date="2021" name="Nat. Commun.">
        <title>Genetic determinants of endophytism in the Arabidopsis root mycobiome.</title>
        <authorList>
            <person name="Mesny F."/>
            <person name="Miyauchi S."/>
            <person name="Thiergart T."/>
            <person name="Pickel B."/>
            <person name="Atanasova L."/>
            <person name="Karlsson M."/>
            <person name="Huettel B."/>
            <person name="Barry K.W."/>
            <person name="Haridas S."/>
            <person name="Chen C."/>
            <person name="Bauer D."/>
            <person name="Andreopoulos W."/>
            <person name="Pangilinan J."/>
            <person name="LaButti K."/>
            <person name="Riley R."/>
            <person name="Lipzen A."/>
            <person name="Clum A."/>
            <person name="Drula E."/>
            <person name="Henrissat B."/>
            <person name="Kohler A."/>
            <person name="Grigoriev I.V."/>
            <person name="Martin F.M."/>
            <person name="Hacquard S."/>
        </authorList>
    </citation>
    <scope>NUCLEOTIDE SEQUENCE</scope>
    <source>
        <strain evidence="3">MPI-CAGE-CH-0243</strain>
    </source>
</reference>
<dbReference type="Gene3D" id="1.25.40.20">
    <property type="entry name" value="Ankyrin repeat-containing domain"/>
    <property type="match status" value="1"/>
</dbReference>
<dbReference type="PANTHER" id="PTHR24198:SF165">
    <property type="entry name" value="ANKYRIN REPEAT-CONTAINING PROTEIN-RELATED"/>
    <property type="match status" value="1"/>
</dbReference>
<proteinExistence type="predicted"/>